<evidence type="ECO:0000313" key="4">
    <source>
        <dbReference type="EMBL" id="KAK4102043.1"/>
    </source>
</evidence>
<accession>A0AAN6T264</accession>
<dbReference type="SUPFAM" id="SSF50978">
    <property type="entry name" value="WD40 repeat-like"/>
    <property type="match status" value="1"/>
</dbReference>
<feature type="compositionally biased region" description="Basic and acidic residues" evidence="3">
    <location>
        <begin position="62"/>
        <end position="77"/>
    </location>
</feature>
<evidence type="ECO:0000256" key="1">
    <source>
        <dbReference type="ARBA" id="ARBA00022574"/>
    </source>
</evidence>
<organism evidence="4 5">
    <name type="scientific">Parathielavia hyrcaniae</name>
    <dbReference type="NCBI Taxonomy" id="113614"/>
    <lineage>
        <taxon>Eukaryota</taxon>
        <taxon>Fungi</taxon>
        <taxon>Dikarya</taxon>
        <taxon>Ascomycota</taxon>
        <taxon>Pezizomycotina</taxon>
        <taxon>Sordariomycetes</taxon>
        <taxon>Sordariomycetidae</taxon>
        <taxon>Sordariales</taxon>
        <taxon>Chaetomiaceae</taxon>
        <taxon>Parathielavia</taxon>
    </lineage>
</organism>
<dbReference type="GO" id="GO:0010997">
    <property type="term" value="F:anaphase-promoting complex binding"/>
    <property type="evidence" value="ECO:0007669"/>
    <property type="project" value="InterPro"/>
</dbReference>
<comment type="caution">
    <text evidence="4">The sequence shown here is derived from an EMBL/GenBank/DDBJ whole genome shotgun (WGS) entry which is preliminary data.</text>
</comment>
<dbReference type="GO" id="GO:1990757">
    <property type="term" value="F:ubiquitin ligase activator activity"/>
    <property type="evidence" value="ECO:0007669"/>
    <property type="project" value="TreeGrafter"/>
</dbReference>
<proteinExistence type="predicted"/>
<reference evidence="4" key="2">
    <citation type="submission" date="2023-05" db="EMBL/GenBank/DDBJ databases">
        <authorList>
            <consortium name="Lawrence Berkeley National Laboratory"/>
            <person name="Steindorff A."/>
            <person name="Hensen N."/>
            <person name="Bonometti L."/>
            <person name="Westerberg I."/>
            <person name="Brannstrom I.O."/>
            <person name="Guillou S."/>
            <person name="Cros-Aarteil S."/>
            <person name="Calhoun S."/>
            <person name="Haridas S."/>
            <person name="Kuo A."/>
            <person name="Mondo S."/>
            <person name="Pangilinan J."/>
            <person name="Riley R."/>
            <person name="Labutti K."/>
            <person name="Andreopoulos B."/>
            <person name="Lipzen A."/>
            <person name="Chen C."/>
            <person name="Yanf M."/>
            <person name="Daum C."/>
            <person name="Ng V."/>
            <person name="Clum A."/>
            <person name="Ohm R."/>
            <person name="Martin F."/>
            <person name="Silar P."/>
            <person name="Natvig D."/>
            <person name="Lalanne C."/>
            <person name="Gautier V."/>
            <person name="Ament-Velasquez S.L."/>
            <person name="Kruys A."/>
            <person name="Hutchinson M.I."/>
            <person name="Powell A.J."/>
            <person name="Barry K."/>
            <person name="Miller A.N."/>
            <person name="Grigoriev I.V."/>
            <person name="Debuchy R."/>
            <person name="Gladieux P."/>
            <person name="Thoren M.H."/>
            <person name="Johannesson H."/>
        </authorList>
    </citation>
    <scope>NUCLEOTIDE SEQUENCE</scope>
    <source>
        <strain evidence="4">CBS 757.83</strain>
    </source>
</reference>
<dbReference type="GO" id="GO:0031145">
    <property type="term" value="P:anaphase-promoting complex-dependent catabolic process"/>
    <property type="evidence" value="ECO:0007669"/>
    <property type="project" value="TreeGrafter"/>
</dbReference>
<evidence type="ECO:0000256" key="2">
    <source>
        <dbReference type="ARBA" id="ARBA00022737"/>
    </source>
</evidence>
<dbReference type="InterPro" id="IPR033010">
    <property type="entry name" value="Cdc20/Fizzy"/>
</dbReference>
<dbReference type="Proteomes" id="UP001305647">
    <property type="component" value="Unassembled WGS sequence"/>
</dbReference>
<feature type="region of interest" description="Disordered" evidence="3">
    <location>
        <begin position="571"/>
        <end position="601"/>
    </location>
</feature>
<evidence type="ECO:0000313" key="5">
    <source>
        <dbReference type="Proteomes" id="UP001305647"/>
    </source>
</evidence>
<keyword evidence="2" id="KW-0677">Repeat</keyword>
<dbReference type="PANTHER" id="PTHR19918">
    <property type="entry name" value="CELL DIVISION CYCLE 20 CDC20 FIZZY -RELATED"/>
    <property type="match status" value="1"/>
</dbReference>
<dbReference type="InterPro" id="IPR001680">
    <property type="entry name" value="WD40_rpt"/>
</dbReference>
<dbReference type="GO" id="GO:1905786">
    <property type="term" value="P:positive regulation of anaphase-promoting complex-dependent catabolic process"/>
    <property type="evidence" value="ECO:0007669"/>
    <property type="project" value="TreeGrafter"/>
</dbReference>
<dbReference type="PANTHER" id="PTHR19918:SF5">
    <property type="entry name" value="MEIOSIS-SPECIFIC APC_C ACTIVATOR PROTEIN AMA1"/>
    <property type="match status" value="1"/>
</dbReference>
<dbReference type="Gene3D" id="2.130.10.10">
    <property type="entry name" value="YVTN repeat-like/Quinoprotein amine dehydrogenase"/>
    <property type="match status" value="2"/>
</dbReference>
<feature type="compositionally biased region" description="Low complexity" evidence="3">
    <location>
        <begin position="80"/>
        <end position="92"/>
    </location>
</feature>
<reference evidence="4" key="1">
    <citation type="journal article" date="2023" name="Mol. Phylogenet. Evol.">
        <title>Genome-scale phylogeny and comparative genomics of the fungal order Sordariales.</title>
        <authorList>
            <person name="Hensen N."/>
            <person name="Bonometti L."/>
            <person name="Westerberg I."/>
            <person name="Brannstrom I.O."/>
            <person name="Guillou S."/>
            <person name="Cros-Aarteil S."/>
            <person name="Calhoun S."/>
            <person name="Haridas S."/>
            <person name="Kuo A."/>
            <person name="Mondo S."/>
            <person name="Pangilinan J."/>
            <person name="Riley R."/>
            <person name="LaButti K."/>
            <person name="Andreopoulos B."/>
            <person name="Lipzen A."/>
            <person name="Chen C."/>
            <person name="Yan M."/>
            <person name="Daum C."/>
            <person name="Ng V."/>
            <person name="Clum A."/>
            <person name="Steindorff A."/>
            <person name="Ohm R.A."/>
            <person name="Martin F."/>
            <person name="Silar P."/>
            <person name="Natvig D.O."/>
            <person name="Lalanne C."/>
            <person name="Gautier V."/>
            <person name="Ament-Velasquez S.L."/>
            <person name="Kruys A."/>
            <person name="Hutchinson M.I."/>
            <person name="Powell A.J."/>
            <person name="Barry K."/>
            <person name="Miller A.N."/>
            <person name="Grigoriev I.V."/>
            <person name="Debuchy R."/>
            <person name="Gladieux P."/>
            <person name="Hiltunen Thoren M."/>
            <person name="Johannesson H."/>
        </authorList>
    </citation>
    <scope>NUCLEOTIDE SEQUENCE</scope>
    <source>
        <strain evidence="4">CBS 757.83</strain>
    </source>
</reference>
<dbReference type="InterPro" id="IPR036322">
    <property type="entry name" value="WD40_repeat_dom_sf"/>
</dbReference>
<dbReference type="EMBL" id="MU863633">
    <property type="protein sequence ID" value="KAK4102043.1"/>
    <property type="molecule type" value="Genomic_DNA"/>
</dbReference>
<feature type="region of interest" description="Disordered" evidence="3">
    <location>
        <begin position="1"/>
        <end position="94"/>
    </location>
</feature>
<dbReference type="SMART" id="SM00320">
    <property type="entry name" value="WD40"/>
    <property type="match status" value="2"/>
</dbReference>
<name>A0AAN6T264_9PEZI</name>
<gene>
    <name evidence="4" type="ORF">N658DRAFT_424506</name>
</gene>
<evidence type="ECO:0000256" key="3">
    <source>
        <dbReference type="SAM" id="MobiDB-lite"/>
    </source>
</evidence>
<dbReference type="GO" id="GO:0005680">
    <property type="term" value="C:anaphase-promoting complex"/>
    <property type="evidence" value="ECO:0007669"/>
    <property type="project" value="TreeGrafter"/>
</dbReference>
<protein>
    <submittedName>
        <fullName evidence="4">WD40 repeat-like protein</fullName>
    </submittedName>
</protein>
<dbReference type="AlphaFoldDB" id="A0AAN6T264"/>
<keyword evidence="1" id="KW-0853">WD repeat</keyword>
<dbReference type="InterPro" id="IPR015943">
    <property type="entry name" value="WD40/YVTN_repeat-like_dom_sf"/>
</dbReference>
<sequence length="811" mass="88051">MLPGVPFRAQPRRERHAFSEPDPLSPLDSGYGSASPAPSTPKRTLNENRPPSAELRILYDGNHSDSDDPFADSDHENPIANPAAVVSSSPSAYQAPQGFLRRSATLPRQSVRSRPGLPAALLPAYRTRYQHRAPNTASLRRLDRFIPARPQGTDATDWFKTGKAPHELTSTERLLRHSGATEDAFVYRRRVVTPFGLESHSRSRGETAASRNTVGSVLGPLDQNSIDGNESQVDANFAWTVGLGGTAVNNGRGQLVRSGTNARLFRTTFPTAKPKTDEELEKHKARLAAALGLDRAHRVLEVNAAIHHGSNRKKPGYIHTQWNGAEWVNDGPIPKPQKPLGNRTLPTAPFKVLDAPNLRDDFYCSVLAYSSTSRTLAVGLGNLLYGWSETRGVQLLNAGTDPDCYLTSLSFSSAEGCKSILAFGRSDKTLALMSLYDDRDPASSPSGPVPRFDLTRPTAVACLSWKPSCTVRPSKDPIHPGIPIKNEDLLVGDETGLVYYYAVEWPERWEVERRNWPGNMALLARIVVHSQQICGLAWSKNGDIFGTGGNDNLCCVFETAKVLEARPARRVRDEDHQAESSTVAHVRGGSEVSEAQTEIQVSRSSSYSPTFYLAPGDEKHRWVHGAAVKAIAFCPWQESLVATGGGSNDKCIHFFHTGSGAALASISVSAQVTSLIWSTTRREIAATFGYAQPDHAVRIAVFSWPDCRQVAAIPWPGEHRALYAIPYPCGPDEFGASGAKGRGRVRAKKAPSLGRTAKEGCIIVASSDKSVKFHEVWAAGRKGTAGVAGVLGGSPILEFLEGIDREGEVIR</sequence>
<keyword evidence="5" id="KW-1185">Reference proteome</keyword>
<feature type="region of interest" description="Disordered" evidence="3">
    <location>
        <begin position="198"/>
        <end position="229"/>
    </location>
</feature>